<proteinExistence type="predicted"/>
<dbReference type="EMBL" id="LR134190">
    <property type="protein sequence ID" value="VEB56952.1"/>
    <property type="molecule type" value="Genomic_DNA"/>
</dbReference>
<organism evidence="2 3">
    <name type="scientific">Salmonella enterica I</name>
    <dbReference type="NCBI Taxonomy" id="59201"/>
    <lineage>
        <taxon>Bacteria</taxon>
        <taxon>Pseudomonadati</taxon>
        <taxon>Pseudomonadota</taxon>
        <taxon>Gammaproteobacteria</taxon>
        <taxon>Enterobacterales</taxon>
        <taxon>Enterobacteriaceae</taxon>
        <taxon>Salmonella</taxon>
    </lineage>
</organism>
<evidence type="ECO:0000313" key="2">
    <source>
        <dbReference type="EMBL" id="VEB56952.1"/>
    </source>
</evidence>
<name>A0A447TZK5_SALET</name>
<evidence type="ECO:0000313" key="3">
    <source>
        <dbReference type="Proteomes" id="UP000269208"/>
    </source>
</evidence>
<feature type="region of interest" description="Disordered" evidence="1">
    <location>
        <begin position="94"/>
        <end position="113"/>
    </location>
</feature>
<gene>
    <name evidence="2" type="primary">ccmB2</name>
    <name evidence="2" type="ORF">NCTC6754_04639</name>
</gene>
<reference evidence="2 3" key="1">
    <citation type="submission" date="2018-12" db="EMBL/GenBank/DDBJ databases">
        <authorList>
            <consortium name="Pathogen Informatics"/>
        </authorList>
    </citation>
    <scope>NUCLEOTIDE SEQUENCE [LARGE SCALE GENOMIC DNA]</scope>
    <source>
        <strain evidence="2 3">NCTC6754</strain>
    </source>
</reference>
<dbReference type="AlphaFoldDB" id="A0A447TZK5"/>
<evidence type="ECO:0000256" key="1">
    <source>
        <dbReference type="SAM" id="MobiDB-lite"/>
    </source>
</evidence>
<sequence length="153" mass="16563">MLIFAAAAMDAASMHLPADGYLAVLGGTAGGQRDVKPVRHRGGAAPQRAVAPRRDGHFTGFRRSGDDYVENPSSAGGAAPAVSDLRQARAVAGGGRHHRAGHRLGPGLWFRPRRTTSRGRATALCTCMSRRPSGQWVSMRRWRWRRLPGWSGR</sequence>
<dbReference type="Proteomes" id="UP000269208">
    <property type="component" value="Chromosome"/>
</dbReference>
<protein>
    <submittedName>
        <fullName evidence="2">Heme exporter protein B1</fullName>
    </submittedName>
</protein>
<accession>A0A447TZK5</accession>